<reference evidence="1" key="1">
    <citation type="journal article" date="2021" name="Front. Plant Sci.">
        <title>Chromosome-Scale Genome Assembly for Chinese Sour Jujube and Insights Into Its Genome Evolution and Domestication Signature.</title>
        <authorList>
            <person name="Shen L.-Y."/>
            <person name="Luo H."/>
            <person name="Wang X.-L."/>
            <person name="Wang X.-M."/>
            <person name="Qiu X.-J."/>
            <person name="Liu H."/>
            <person name="Zhou S.-S."/>
            <person name="Jia K.-H."/>
            <person name="Nie S."/>
            <person name="Bao Y.-T."/>
            <person name="Zhang R.-G."/>
            <person name="Yun Q.-Z."/>
            <person name="Chai Y.-H."/>
            <person name="Lu J.-Y."/>
            <person name="Li Y."/>
            <person name="Zhao S.-W."/>
            <person name="Mao J.-F."/>
            <person name="Jia S.-G."/>
            <person name="Mao Y.-M."/>
        </authorList>
    </citation>
    <scope>NUCLEOTIDE SEQUENCE</scope>
    <source>
        <strain evidence="1">AT0</strain>
        <tissue evidence="1">Leaf</tissue>
    </source>
</reference>
<dbReference type="EMBL" id="JAEACU010000008">
    <property type="protein sequence ID" value="KAH7519663.1"/>
    <property type="molecule type" value="Genomic_DNA"/>
</dbReference>
<comment type="caution">
    <text evidence="1">The sequence shown here is derived from an EMBL/GenBank/DDBJ whole genome shotgun (WGS) entry which is preliminary data.</text>
</comment>
<accession>A0A978UXE7</accession>
<dbReference type="AlphaFoldDB" id="A0A978UXE7"/>
<dbReference type="PANTHER" id="PTHR33625">
    <property type="entry name" value="OS08G0179900 PROTEIN"/>
    <property type="match status" value="1"/>
</dbReference>
<gene>
    <name evidence="1" type="ORF">FEM48_Zijuj08G0061000</name>
</gene>
<sequence length="266" mass="29425">MGGGTMNIDLPINQLRTSSSNLSSLSFTSNLNLPDSANHSAASFKPTRSASCCCCGSKTCRKLEVANGKDARASGFSYNSVFGPVPSQSEVQTAASFLQNFGHGISPSGSELKWLLEMVERRVPRTLLRSVYDAFQLWQTDPWVQRLVVSIASDKAVWDAIMNNELVRKLREPLCADETGKPQSSNEEADLGAQIWRWICEITKLKVVELIEKFQSLMDEMFYPPKTEKGNPAADGEDQLRDKLRSSLLLSVVVILVVVVARLQRP</sequence>
<dbReference type="Proteomes" id="UP000813462">
    <property type="component" value="Unassembled WGS sequence"/>
</dbReference>
<organism evidence="1 2">
    <name type="scientific">Ziziphus jujuba var. spinosa</name>
    <dbReference type="NCBI Taxonomy" id="714518"/>
    <lineage>
        <taxon>Eukaryota</taxon>
        <taxon>Viridiplantae</taxon>
        <taxon>Streptophyta</taxon>
        <taxon>Embryophyta</taxon>
        <taxon>Tracheophyta</taxon>
        <taxon>Spermatophyta</taxon>
        <taxon>Magnoliopsida</taxon>
        <taxon>eudicotyledons</taxon>
        <taxon>Gunneridae</taxon>
        <taxon>Pentapetalae</taxon>
        <taxon>rosids</taxon>
        <taxon>fabids</taxon>
        <taxon>Rosales</taxon>
        <taxon>Rhamnaceae</taxon>
        <taxon>Paliureae</taxon>
        <taxon>Ziziphus</taxon>
    </lineage>
</organism>
<evidence type="ECO:0000313" key="1">
    <source>
        <dbReference type="EMBL" id="KAH7519663.1"/>
    </source>
</evidence>
<protein>
    <submittedName>
        <fullName evidence="1">Uncharacterized protein</fullName>
    </submittedName>
</protein>
<evidence type="ECO:0000313" key="2">
    <source>
        <dbReference type="Proteomes" id="UP000813462"/>
    </source>
</evidence>
<dbReference type="PANTHER" id="PTHR33625:SF2">
    <property type="entry name" value="POST-SET DOMAIN-CONTAINING PROTEIN"/>
    <property type="match status" value="1"/>
</dbReference>
<proteinExistence type="predicted"/>
<name>A0A978UXE7_ZIZJJ</name>
<dbReference type="OrthoDB" id="737041at2759"/>